<dbReference type="EMBL" id="JBAHYK010000035">
    <property type="protein sequence ID" value="KAL0580235.1"/>
    <property type="molecule type" value="Genomic_DNA"/>
</dbReference>
<keyword evidence="5" id="KW-0256">Endoplasmic reticulum</keyword>
<evidence type="ECO:0000256" key="1">
    <source>
        <dbReference type="ARBA" id="ARBA00004173"/>
    </source>
</evidence>
<dbReference type="SUPFAM" id="SSF48371">
    <property type="entry name" value="ARM repeat"/>
    <property type="match status" value="1"/>
</dbReference>
<evidence type="ECO:0000256" key="2">
    <source>
        <dbReference type="ARBA" id="ARBA00004240"/>
    </source>
</evidence>
<comment type="caution">
    <text evidence="7">The sequence shown here is derived from an EMBL/GenBank/DDBJ whole genome shotgun (WGS) entry which is preliminary data.</text>
</comment>
<dbReference type="Proteomes" id="UP001465976">
    <property type="component" value="Unassembled WGS sequence"/>
</dbReference>
<keyword evidence="8" id="KW-1185">Reference proteome</keyword>
<evidence type="ECO:0000313" key="7">
    <source>
        <dbReference type="EMBL" id="KAL0580235.1"/>
    </source>
</evidence>
<dbReference type="InterPro" id="IPR011989">
    <property type="entry name" value="ARM-like"/>
</dbReference>
<dbReference type="InterPro" id="IPR000225">
    <property type="entry name" value="Armadillo"/>
</dbReference>
<dbReference type="InterPro" id="IPR040144">
    <property type="entry name" value="RAP1GDS1"/>
</dbReference>
<dbReference type="Gene3D" id="1.25.10.10">
    <property type="entry name" value="Leucine-rich Repeat Variant"/>
    <property type="match status" value="1"/>
</dbReference>
<evidence type="ECO:0000256" key="4">
    <source>
        <dbReference type="ARBA" id="ARBA00022490"/>
    </source>
</evidence>
<organism evidence="7 8">
    <name type="scientific">Marasmius crinis-equi</name>
    <dbReference type="NCBI Taxonomy" id="585013"/>
    <lineage>
        <taxon>Eukaryota</taxon>
        <taxon>Fungi</taxon>
        <taxon>Dikarya</taxon>
        <taxon>Basidiomycota</taxon>
        <taxon>Agaricomycotina</taxon>
        <taxon>Agaricomycetes</taxon>
        <taxon>Agaricomycetidae</taxon>
        <taxon>Agaricales</taxon>
        <taxon>Marasmiineae</taxon>
        <taxon>Marasmiaceae</taxon>
        <taxon>Marasmius</taxon>
    </lineage>
</organism>
<evidence type="ECO:0000256" key="6">
    <source>
        <dbReference type="ARBA" id="ARBA00023128"/>
    </source>
</evidence>
<evidence type="ECO:0000313" key="8">
    <source>
        <dbReference type="Proteomes" id="UP001465976"/>
    </source>
</evidence>
<accession>A0ABR3FY68</accession>
<protein>
    <submittedName>
        <fullName evidence="7">Uncharacterized protein</fullName>
    </submittedName>
</protein>
<evidence type="ECO:0000256" key="5">
    <source>
        <dbReference type="ARBA" id="ARBA00022824"/>
    </source>
</evidence>
<dbReference type="PANTHER" id="PTHR10957">
    <property type="entry name" value="RAP1 GTPASE-GDP DISSOCIATION STIMULATOR 1"/>
    <property type="match status" value="1"/>
</dbReference>
<dbReference type="InterPro" id="IPR016024">
    <property type="entry name" value="ARM-type_fold"/>
</dbReference>
<keyword evidence="4" id="KW-0963">Cytoplasm</keyword>
<evidence type="ECO:0000256" key="3">
    <source>
        <dbReference type="ARBA" id="ARBA00004514"/>
    </source>
</evidence>
<reference evidence="7 8" key="1">
    <citation type="submission" date="2024-02" db="EMBL/GenBank/DDBJ databases">
        <title>A draft genome for the cacao thread blight pathogen Marasmius crinis-equi.</title>
        <authorList>
            <person name="Cohen S.P."/>
            <person name="Baruah I.K."/>
            <person name="Amoako-Attah I."/>
            <person name="Bukari Y."/>
            <person name="Meinhardt L.W."/>
            <person name="Bailey B.A."/>
        </authorList>
    </citation>
    <scope>NUCLEOTIDE SEQUENCE [LARGE SCALE GENOMIC DNA]</scope>
    <source>
        <strain evidence="7 8">GH-76</strain>
    </source>
</reference>
<name>A0ABR3FY68_9AGAR</name>
<comment type="subcellular location">
    <subcellularLocation>
        <location evidence="3">Cytoplasm</location>
        <location evidence="3">Cytosol</location>
    </subcellularLocation>
    <subcellularLocation>
        <location evidence="2">Endoplasmic reticulum</location>
    </subcellularLocation>
    <subcellularLocation>
        <location evidence="1">Mitochondrion</location>
    </subcellularLocation>
</comment>
<dbReference type="SMART" id="SM00185">
    <property type="entry name" value="ARM"/>
    <property type="match status" value="2"/>
</dbReference>
<gene>
    <name evidence="7" type="ORF">V5O48_001740</name>
</gene>
<sequence>MSLSEETANSEPVDLTSLQKRLSETEKKLRGTVSQEDGTKLWQDVTTTARAIADVLRVRDGPVDNHSILGKTALPQTLNSLYTLALGTSATPEISSTSPMLEILRVAANLCMDHDENRSLLLEAGLPQALVALLEGYAGTIPSPPHSRPLGLPTAHLKLIRTALGALLNASVGYEPIKDRLNSLEAATTILKLSTAIYPTSSWIQFPEVDNITDPHELEEAWTLRTTLSSWAWRISMELKDVKDEAMAIFTPDVLPLLVDPLVAFSTHGSALPQHFTSSSLAQTLLHADFENLEESCTLLESLSLDVEDVRLSLARGYQFPAEHSGIPCFDYILDFLEKGTISPFWKEMPASFDSKRKEKGFDMCKAALIKSVVEVVGEERNEEVLWDDSEDTPGGQFVTRMARWLKQYVADQESGEGTFSTRTDLVICASLSLGNLARREKNASVLLSPPHSLAKVLTSAHLLSPDSDIKVKHGVLGLLKHLAQSSFQSSTVQKYLTEAETVRRISECGIWDQKADAMAEVVQVSAIGVVKHMCSANVTNTYALVLPYSDDLPSPQTGLSQVLALVKRSDSVPVKSEGTRVLVNVIKSLWSSDVIGGTPSTVPKDDTTDDNEATRRQEAIRIVLTMPCVSALASLVARSGKYPLLVNEGVVALTLLSTQKTGAPLVLTAILSSVLLEPPAPAEPPSASTSVATELSSPTIATPSTPGHVAIPRTALDMLIAVLKNVDNPVNFQAEVRINVCSLLIQLGRNCTEEDDFEKVKDTVVPVLQELSENLRDASGLDATLAKAVGRALETWNQ</sequence>
<keyword evidence="6" id="KW-0496">Mitochondrion</keyword>
<proteinExistence type="predicted"/>